<reference evidence="1 2" key="1">
    <citation type="submission" date="2010-11" db="EMBL/GenBank/DDBJ databases">
        <title>The Genome Sequence of Cyanophage MED4-213.</title>
        <authorList>
            <consortium name="The Broad Institute Genome Sequencing Platform"/>
            <person name="Henn M.R."/>
            <person name="Sullivan M.S."/>
            <person name="Osburne M.S."/>
            <person name="Levin J."/>
            <person name="Malboeuf C."/>
            <person name="Casali M."/>
            <person name="Russ C."/>
            <person name="Lennon N."/>
            <person name="Chapman S.B."/>
            <person name="Erlich R."/>
            <person name="Young S.K."/>
            <person name="Yandava C."/>
            <person name="Zeng Q."/>
            <person name="Alvarado L."/>
            <person name="Anderson S."/>
            <person name="Berlin A."/>
            <person name="Chen Z."/>
            <person name="Freedman E."/>
            <person name="Gellesch M."/>
            <person name="Goldberg J."/>
            <person name="Green L."/>
            <person name="Griggs A."/>
            <person name="Gujja S."/>
            <person name="Heilman E.R."/>
            <person name="Heiman D."/>
            <person name="Hollinger A."/>
            <person name="Howarth C."/>
            <person name="Larson L."/>
            <person name="Mehta T."/>
            <person name="Pearson M."/>
            <person name="Roberts A."/>
            <person name="Ryan E."/>
            <person name="Saif S."/>
            <person name="Shea T."/>
            <person name="Shenoy N."/>
            <person name="Sisk P."/>
            <person name="Stolte C."/>
            <person name="Sykes S."/>
            <person name="White J."/>
            <person name="Yu Q."/>
            <person name="Coleman M.L."/>
            <person name="Huang K.H."/>
            <person name="Weigele P.R."/>
            <person name="DeFrancesco A.S."/>
            <person name="Kern S.E."/>
            <person name="Thompson L.R."/>
            <person name="Fu R."/>
            <person name="Hombeck B."/>
            <person name="Chisholm S.W."/>
            <person name="Haas B."/>
            <person name="Nusbaum C."/>
            <person name="Birren B."/>
        </authorList>
    </citation>
    <scope>NUCLEOTIDE SEQUENCE [LARGE SCALE GENOMIC DNA]</scope>
    <source>
        <strain evidence="1">MED4-213</strain>
    </source>
</reference>
<dbReference type="EMBL" id="HQ634174">
    <property type="protein sequence ID" value="AGH26147.1"/>
    <property type="molecule type" value="Genomic_DNA"/>
</dbReference>
<dbReference type="KEGG" id="vg:15010315"/>
<protein>
    <submittedName>
        <fullName evidence="1">Uncharacterized protein</fullName>
    </submittedName>
</protein>
<keyword evidence="2" id="KW-1185">Reference proteome</keyword>
<proteinExistence type="predicted"/>
<name>M4QGZ9_9CAUD</name>
<sequence length="59" mass="6896">MSYFKHVQLHEYELTNAGISQACYDELVASGNNSTEEQLRALADIEREKFKDWMRPLFA</sequence>
<dbReference type="GeneID" id="15010315"/>
<organism evidence="1 2">
    <name type="scientific">Prochlorococcus phage MED4-213</name>
    <dbReference type="NCBI Taxonomy" id="889956"/>
    <lineage>
        <taxon>Viruses</taxon>
        <taxon>Duplodnaviria</taxon>
        <taxon>Heunggongvirae</taxon>
        <taxon>Uroviricota</taxon>
        <taxon>Caudoviricetes</taxon>
        <taxon>Eurybiavirus</taxon>
        <taxon>Eurybiavirus MED4213</taxon>
    </lineage>
</organism>
<evidence type="ECO:0000313" key="1">
    <source>
        <dbReference type="EMBL" id="AGH26147.1"/>
    </source>
</evidence>
<accession>M4QGZ9</accession>
<dbReference type="RefSeq" id="YP_007673792.1">
    <property type="nucleotide sequence ID" value="NC_020845.1"/>
</dbReference>
<gene>
    <name evidence="1" type="ORF">CPMG_00046</name>
</gene>
<dbReference type="Proteomes" id="UP000012039">
    <property type="component" value="Segment"/>
</dbReference>
<evidence type="ECO:0000313" key="2">
    <source>
        <dbReference type="Proteomes" id="UP000012039"/>
    </source>
</evidence>